<sequence>MAVIWRSQLEELEEHGISKNNDLSLPITSVLNLKNTCKDLHALVRHKSADGRSSTPHSSFHSPSQPSSSFYLPSSRLWPFSSAVPSCHESNLGMKESVKREEVGEGRGWD</sequence>
<name>A0AAV5JCE6_9ROSI</name>
<dbReference type="AlphaFoldDB" id="A0AAV5JCE6"/>
<feature type="region of interest" description="Disordered" evidence="1">
    <location>
        <begin position="87"/>
        <end position="110"/>
    </location>
</feature>
<feature type="compositionally biased region" description="Basic and acidic residues" evidence="1">
    <location>
        <begin position="96"/>
        <end position="110"/>
    </location>
</feature>
<organism evidence="2 3">
    <name type="scientific">Rubroshorea leprosula</name>
    <dbReference type="NCBI Taxonomy" id="152421"/>
    <lineage>
        <taxon>Eukaryota</taxon>
        <taxon>Viridiplantae</taxon>
        <taxon>Streptophyta</taxon>
        <taxon>Embryophyta</taxon>
        <taxon>Tracheophyta</taxon>
        <taxon>Spermatophyta</taxon>
        <taxon>Magnoliopsida</taxon>
        <taxon>eudicotyledons</taxon>
        <taxon>Gunneridae</taxon>
        <taxon>Pentapetalae</taxon>
        <taxon>rosids</taxon>
        <taxon>malvids</taxon>
        <taxon>Malvales</taxon>
        <taxon>Dipterocarpaceae</taxon>
        <taxon>Rubroshorea</taxon>
    </lineage>
</organism>
<reference evidence="2 3" key="1">
    <citation type="journal article" date="2021" name="Commun. Biol.">
        <title>The genome of Shorea leprosula (Dipterocarpaceae) highlights the ecological relevance of drought in aseasonal tropical rainforests.</title>
        <authorList>
            <person name="Ng K.K.S."/>
            <person name="Kobayashi M.J."/>
            <person name="Fawcett J.A."/>
            <person name="Hatakeyama M."/>
            <person name="Paape T."/>
            <person name="Ng C.H."/>
            <person name="Ang C.C."/>
            <person name="Tnah L.H."/>
            <person name="Lee C.T."/>
            <person name="Nishiyama T."/>
            <person name="Sese J."/>
            <person name="O'Brien M.J."/>
            <person name="Copetti D."/>
            <person name="Mohd Noor M.I."/>
            <person name="Ong R.C."/>
            <person name="Putra M."/>
            <person name="Sireger I.Z."/>
            <person name="Indrioko S."/>
            <person name="Kosugi Y."/>
            <person name="Izuno A."/>
            <person name="Isagi Y."/>
            <person name="Lee S.L."/>
            <person name="Shimizu K.K."/>
        </authorList>
    </citation>
    <scope>NUCLEOTIDE SEQUENCE [LARGE SCALE GENOMIC DNA]</scope>
    <source>
        <strain evidence="2">214</strain>
    </source>
</reference>
<evidence type="ECO:0000313" key="2">
    <source>
        <dbReference type="EMBL" id="GKV08591.1"/>
    </source>
</evidence>
<protein>
    <submittedName>
        <fullName evidence="2">Uncharacterized protein</fullName>
    </submittedName>
</protein>
<feature type="region of interest" description="Disordered" evidence="1">
    <location>
        <begin position="47"/>
        <end position="70"/>
    </location>
</feature>
<comment type="caution">
    <text evidence="2">The sequence shown here is derived from an EMBL/GenBank/DDBJ whole genome shotgun (WGS) entry which is preliminary data.</text>
</comment>
<keyword evidence="3" id="KW-1185">Reference proteome</keyword>
<dbReference type="EMBL" id="BPVZ01000029">
    <property type="protein sequence ID" value="GKV08591.1"/>
    <property type="molecule type" value="Genomic_DNA"/>
</dbReference>
<gene>
    <name evidence="2" type="ORF">SLEP1_g20203</name>
</gene>
<proteinExistence type="predicted"/>
<evidence type="ECO:0000256" key="1">
    <source>
        <dbReference type="SAM" id="MobiDB-lite"/>
    </source>
</evidence>
<dbReference type="Proteomes" id="UP001054252">
    <property type="component" value="Unassembled WGS sequence"/>
</dbReference>
<accession>A0AAV5JCE6</accession>
<evidence type="ECO:0000313" key="3">
    <source>
        <dbReference type="Proteomes" id="UP001054252"/>
    </source>
</evidence>
<feature type="compositionally biased region" description="Low complexity" evidence="1">
    <location>
        <begin position="53"/>
        <end position="70"/>
    </location>
</feature>